<dbReference type="EMBL" id="OUUW01000014">
    <property type="protein sequence ID" value="SPP88308.1"/>
    <property type="molecule type" value="Genomic_DNA"/>
</dbReference>
<dbReference type="PROSITE" id="PS51885">
    <property type="entry name" value="NEPRILYSIN"/>
    <property type="match status" value="1"/>
</dbReference>
<dbReference type="GO" id="GO:0006508">
    <property type="term" value="P:proteolysis"/>
    <property type="evidence" value="ECO:0007669"/>
    <property type="project" value="InterPro"/>
</dbReference>
<feature type="signal peptide" evidence="1">
    <location>
        <begin position="1"/>
        <end position="22"/>
    </location>
</feature>
<keyword evidence="3" id="KW-1185">Reference proteome</keyword>
<evidence type="ECO:0000256" key="1">
    <source>
        <dbReference type="SAM" id="SignalP"/>
    </source>
</evidence>
<dbReference type="OMA" id="YSCGYQT"/>
<gene>
    <name evidence="2" type="ORF">DGUA_6G019779</name>
</gene>
<dbReference type="AlphaFoldDB" id="A0A3B0KWC7"/>
<keyword evidence="1" id="KW-0732">Signal</keyword>
<protein>
    <recommendedName>
        <fullName evidence="4">Peptidase M13 N-terminal domain-containing protein</fullName>
    </recommendedName>
</protein>
<proteinExistence type="predicted"/>
<organism evidence="2 3">
    <name type="scientific">Drosophila guanche</name>
    <name type="common">Fruit fly</name>
    <dbReference type="NCBI Taxonomy" id="7266"/>
    <lineage>
        <taxon>Eukaryota</taxon>
        <taxon>Metazoa</taxon>
        <taxon>Ecdysozoa</taxon>
        <taxon>Arthropoda</taxon>
        <taxon>Hexapoda</taxon>
        <taxon>Insecta</taxon>
        <taxon>Pterygota</taxon>
        <taxon>Neoptera</taxon>
        <taxon>Endopterygota</taxon>
        <taxon>Diptera</taxon>
        <taxon>Brachycera</taxon>
        <taxon>Muscomorpha</taxon>
        <taxon>Ephydroidea</taxon>
        <taxon>Drosophilidae</taxon>
        <taxon>Drosophila</taxon>
        <taxon>Sophophora</taxon>
    </lineage>
</organism>
<feature type="chain" id="PRO_5017263681" description="Peptidase M13 N-terminal domain-containing protein" evidence="1">
    <location>
        <begin position="23"/>
        <end position="392"/>
    </location>
</feature>
<evidence type="ECO:0008006" key="4">
    <source>
        <dbReference type="Google" id="ProtNLM"/>
    </source>
</evidence>
<dbReference type="GO" id="GO:0004222">
    <property type="term" value="F:metalloendopeptidase activity"/>
    <property type="evidence" value="ECO:0007669"/>
    <property type="project" value="InterPro"/>
</dbReference>
<dbReference type="InterPro" id="IPR000718">
    <property type="entry name" value="Peptidase_M13"/>
</dbReference>
<dbReference type="SUPFAM" id="SSF55486">
    <property type="entry name" value="Metalloproteases ('zincins'), catalytic domain"/>
    <property type="match status" value="2"/>
</dbReference>
<reference evidence="3" key="1">
    <citation type="submission" date="2018-01" db="EMBL/GenBank/DDBJ databases">
        <authorList>
            <person name="Alioto T."/>
            <person name="Alioto T."/>
        </authorList>
    </citation>
    <scope>NUCLEOTIDE SEQUENCE [LARGE SCALE GENOMIC DNA]</scope>
</reference>
<dbReference type="OrthoDB" id="7890724at2759"/>
<sequence>MKSGAGATFALLFCVWSGTAQAQVAYVRHMSELRIKELNDLAIRIGDSINPEIYACDSYYDYVCSRNRPLFSIMGHMPQTSELMQLMTQLQNDPEQFEAKQKLMDFFISCNTLRSVEDCYRETFEFFKPLFGFIITKNLVESSSHELRDFLDVLDRFVARSKEIFRSDSHPILSKLATYKEKFRTPAIYFHSGDLNREYRALRVYRESYEHNIRNLEQHRKRNSTYELGVQRTMLDWSLYLFQSSNKPMSYFYPTFTVHLYMTLFNSTERQRDFTRFREEVECLKLPQFVNVLDEARMLAVIYLKSFRYAWHDYSDWIISRTTHREIYDHEDTILKKYHLNNKRLFFTLYAQNFCEFGKNLAESLFYLGLKQNEDFINSYSCGHQTQSSSCV</sequence>
<accession>A0A3B0KWC7</accession>
<evidence type="ECO:0000313" key="2">
    <source>
        <dbReference type="EMBL" id="SPP88308.1"/>
    </source>
</evidence>
<dbReference type="Proteomes" id="UP000268350">
    <property type="component" value="Unassembled WGS sequence"/>
</dbReference>
<evidence type="ECO:0000313" key="3">
    <source>
        <dbReference type="Proteomes" id="UP000268350"/>
    </source>
</evidence>
<name>A0A3B0KWC7_DROGU</name>
<dbReference type="STRING" id="7266.A0A3B0KWC7"/>